<dbReference type="AlphaFoldDB" id="G8RLT8"/>
<dbReference type="eggNOG" id="COG2230">
    <property type="taxonomic scope" value="Bacteria"/>
</dbReference>
<dbReference type="Proteomes" id="UP000005442">
    <property type="component" value="Chromosome"/>
</dbReference>
<evidence type="ECO:0000256" key="1">
    <source>
        <dbReference type="ARBA" id="ARBA00022723"/>
    </source>
</evidence>
<evidence type="ECO:0000256" key="2">
    <source>
        <dbReference type="ARBA" id="ARBA00022842"/>
    </source>
</evidence>
<dbReference type="GO" id="GO:0046872">
    <property type="term" value="F:metal ion binding"/>
    <property type="evidence" value="ECO:0007669"/>
    <property type="project" value="UniProtKB-KW"/>
</dbReference>
<accession>G8RLT8</accession>
<dbReference type="RefSeq" id="WP_014212659.1">
    <property type="nucleotide sequence ID" value="NC_016604.1"/>
</dbReference>
<dbReference type="GO" id="GO:0032259">
    <property type="term" value="P:methylation"/>
    <property type="evidence" value="ECO:0007669"/>
    <property type="project" value="UniProtKB-KW"/>
</dbReference>
<dbReference type="Gene3D" id="1.10.1200.270">
    <property type="entry name" value="Methyltransferase, alpha-helical capping domain"/>
    <property type="match status" value="1"/>
</dbReference>
<dbReference type="SUPFAM" id="SSF53335">
    <property type="entry name" value="S-adenosyl-L-methionine-dependent methyltransferases"/>
    <property type="match status" value="1"/>
</dbReference>
<name>G8RLT8_MYCRN</name>
<dbReference type="InterPro" id="IPR029063">
    <property type="entry name" value="SAM-dependent_MTases_sf"/>
</dbReference>
<dbReference type="KEGG" id="mrh:MycrhN_4417"/>
<keyword evidence="1" id="KW-0479">Metal-binding</keyword>
<dbReference type="GO" id="GO:0008168">
    <property type="term" value="F:methyltransferase activity"/>
    <property type="evidence" value="ECO:0007669"/>
    <property type="project" value="UniProtKB-KW"/>
</dbReference>
<gene>
    <name evidence="3" type="ordered locus">MycrhN_4417</name>
</gene>
<keyword evidence="3" id="KW-0489">Methyltransferase</keyword>
<proteinExistence type="predicted"/>
<dbReference type="PANTHER" id="PTHR31009">
    <property type="entry name" value="S-ADENOSYL-L-METHIONINE:CARBOXYL METHYLTRANSFERASE FAMILY PROTEIN"/>
    <property type="match status" value="1"/>
</dbReference>
<dbReference type="Pfam" id="PF03492">
    <property type="entry name" value="Methyltransf_7"/>
    <property type="match status" value="1"/>
</dbReference>
<dbReference type="EMBL" id="CP003169">
    <property type="protein sequence ID" value="AEV74911.1"/>
    <property type="molecule type" value="Genomic_DNA"/>
</dbReference>
<reference evidence="3 4" key="1">
    <citation type="submission" date="2011-12" db="EMBL/GenBank/DDBJ databases">
        <title>Complete sequence of Mycobacterium rhodesiae NBB3.</title>
        <authorList>
            <consortium name="US DOE Joint Genome Institute"/>
            <person name="Lucas S."/>
            <person name="Han J."/>
            <person name="Lapidus A."/>
            <person name="Cheng J.-F."/>
            <person name="Goodwin L."/>
            <person name="Pitluck S."/>
            <person name="Peters L."/>
            <person name="Mikhailova N."/>
            <person name="Gu W."/>
            <person name="Detter J.C."/>
            <person name="Han C."/>
            <person name="Tapia R."/>
            <person name="Land M."/>
            <person name="Hauser L."/>
            <person name="Kyrpides N."/>
            <person name="Ivanova N."/>
            <person name="Pagani I."/>
            <person name="Mattes T."/>
            <person name="Holmes A."/>
            <person name="Rutledge P."/>
            <person name="Paulsen I."/>
            <person name="Coleman N."/>
            <person name="Woyke T."/>
        </authorList>
    </citation>
    <scope>NUCLEOTIDE SEQUENCE [LARGE SCALE GENOMIC DNA]</scope>
    <source>
        <strain evidence="3 4">NBB3</strain>
    </source>
</reference>
<keyword evidence="2" id="KW-0460">Magnesium</keyword>
<organism evidence="3 4">
    <name type="scientific">Mycolicibacterium rhodesiae (strain NBB3)</name>
    <name type="common">Mycobacterium rhodesiae</name>
    <dbReference type="NCBI Taxonomy" id="710685"/>
    <lineage>
        <taxon>Bacteria</taxon>
        <taxon>Bacillati</taxon>
        <taxon>Actinomycetota</taxon>
        <taxon>Actinomycetes</taxon>
        <taxon>Mycobacteriales</taxon>
        <taxon>Mycobacteriaceae</taxon>
        <taxon>Mycolicibacterium</taxon>
    </lineage>
</organism>
<keyword evidence="3" id="KW-0808">Transferase</keyword>
<evidence type="ECO:0000313" key="4">
    <source>
        <dbReference type="Proteomes" id="UP000005442"/>
    </source>
</evidence>
<dbReference type="InterPro" id="IPR005299">
    <property type="entry name" value="MeTrfase_7"/>
</dbReference>
<dbReference type="Gene3D" id="3.40.50.150">
    <property type="entry name" value="Vaccinia Virus protein VP39"/>
    <property type="match status" value="1"/>
</dbReference>
<evidence type="ECO:0000313" key="3">
    <source>
        <dbReference type="EMBL" id="AEV74911.1"/>
    </source>
</evidence>
<dbReference type="PATRIC" id="fig|710685.3.peg.4428"/>
<dbReference type="OrthoDB" id="465670at2"/>
<sequence>MPESSIVVRPEPMDSGSYTAASRLQAAGLPAAMALFEKAAGAVPLPKQPQPIVIADYGASTGHNSLLPMCAAISVLRKRTRHDHSILVVHTDLPENDFTVTFQTLSDDPDSYLQKDAATFASAVGRSFYAQILPSNSINLGWSSWAIQWLSRVPSPITDHLHVAYSTDERIRAEYARQAAHDWHEFVAFRGRELAPGGRIVVMTPGVDEAGQIGYHPLLDSMYDAVCELTAAGVITEDEKRGMSLPIVGRSAADFRACFAPSGRFESLEIEQLEVFDAEDRFFKQYQIDGDADTFGAQWASFCRAAAFPSFASALEGGHDDPRRSALFDQLEAGVASRLAAAPQQTQIPMAHVVLVKKQLK</sequence>
<dbReference type="HOGENOM" id="CLU_019628_0_0_11"/>
<dbReference type="InterPro" id="IPR042086">
    <property type="entry name" value="MeTrfase_capping"/>
</dbReference>
<keyword evidence="4" id="KW-1185">Reference proteome</keyword>
<dbReference type="STRING" id="710685.MycrhN_4417"/>
<protein>
    <submittedName>
        <fullName evidence="3">SAM dependent carboxyl methyltransferase</fullName>
    </submittedName>
</protein>